<dbReference type="EMBL" id="JABCLB010001080">
    <property type="protein sequence ID" value="NMU82892.1"/>
    <property type="molecule type" value="Genomic_DNA"/>
</dbReference>
<protein>
    <submittedName>
        <fullName evidence="1">Uncharacterized protein</fullName>
    </submittedName>
</protein>
<proteinExistence type="predicted"/>
<feature type="non-terminal residue" evidence="1">
    <location>
        <position position="1"/>
    </location>
</feature>
<name>A0A7Y0SGL4_VIBPH</name>
<dbReference type="AlphaFoldDB" id="A0A7Y0SGL4"/>
<dbReference type="Proteomes" id="UP000518904">
    <property type="component" value="Unassembled WGS sequence"/>
</dbReference>
<reference evidence="1 2" key="1">
    <citation type="submission" date="2020-04" db="EMBL/GenBank/DDBJ databases">
        <title>Whole-genome sequencing of Vibrio spp. from China reveals different genetic environments of blaCTX-M-14 among diverse lineages.</title>
        <authorList>
            <person name="Zheng Z."/>
            <person name="Ye L."/>
            <person name="Chen S."/>
        </authorList>
    </citation>
    <scope>NUCLEOTIDE SEQUENCE [LARGE SCALE GENOMIC DNA]</scope>
    <source>
        <strain evidence="1 2">Vb0551</strain>
    </source>
</reference>
<sequence length="85" mass="9526">YCLSVNESIANTEVSYHDALGYSSQLERIVTDALIDLDELPSTKFDLNVWDKSYYLSALAKITETVDYLSEHDAPSLNLFSSTTL</sequence>
<evidence type="ECO:0000313" key="2">
    <source>
        <dbReference type="Proteomes" id="UP000518904"/>
    </source>
</evidence>
<gene>
    <name evidence="1" type="ORF">HKB16_08355</name>
</gene>
<accession>A0A7Y0SGL4</accession>
<comment type="caution">
    <text evidence="1">The sequence shown here is derived from an EMBL/GenBank/DDBJ whole genome shotgun (WGS) entry which is preliminary data.</text>
</comment>
<evidence type="ECO:0000313" key="1">
    <source>
        <dbReference type="EMBL" id="NMU82892.1"/>
    </source>
</evidence>
<organism evidence="1 2">
    <name type="scientific">Vibrio parahaemolyticus</name>
    <dbReference type="NCBI Taxonomy" id="670"/>
    <lineage>
        <taxon>Bacteria</taxon>
        <taxon>Pseudomonadati</taxon>
        <taxon>Pseudomonadota</taxon>
        <taxon>Gammaproteobacteria</taxon>
        <taxon>Vibrionales</taxon>
        <taxon>Vibrionaceae</taxon>
        <taxon>Vibrio</taxon>
    </lineage>
</organism>
<feature type="non-terminal residue" evidence="1">
    <location>
        <position position="85"/>
    </location>
</feature>